<protein>
    <submittedName>
        <fullName evidence="2">Uncharacterized protein</fullName>
    </submittedName>
</protein>
<evidence type="ECO:0000256" key="1">
    <source>
        <dbReference type="SAM" id="MobiDB-lite"/>
    </source>
</evidence>
<accession>A0A6J4N9A4</accession>
<sequence>MHLCVASRSAPRTEGARAVHHESVSGVVDTITGHEQEGGLHFIDFQNRTVPW</sequence>
<evidence type="ECO:0000313" key="2">
    <source>
        <dbReference type="EMBL" id="CAA9378472.1"/>
    </source>
</evidence>
<dbReference type="EMBL" id="CADCUK010000130">
    <property type="protein sequence ID" value="CAA9378472.1"/>
    <property type="molecule type" value="Genomic_DNA"/>
</dbReference>
<gene>
    <name evidence="2" type="ORF">AVDCRST_MAG47-1952</name>
</gene>
<proteinExistence type="predicted"/>
<reference evidence="2" key="1">
    <citation type="submission" date="2020-02" db="EMBL/GenBank/DDBJ databases">
        <authorList>
            <person name="Meier V. D."/>
        </authorList>
    </citation>
    <scope>NUCLEOTIDE SEQUENCE</scope>
    <source>
        <strain evidence="2">AVDCRST_MAG47</strain>
    </source>
</reference>
<organism evidence="2">
    <name type="scientific">uncultured Nocardioidaceae bacterium</name>
    <dbReference type="NCBI Taxonomy" id="253824"/>
    <lineage>
        <taxon>Bacteria</taxon>
        <taxon>Bacillati</taxon>
        <taxon>Actinomycetota</taxon>
        <taxon>Actinomycetes</taxon>
        <taxon>Propionibacteriales</taxon>
        <taxon>Nocardioidaceae</taxon>
        <taxon>environmental samples</taxon>
    </lineage>
</organism>
<name>A0A6J4N9A4_9ACTN</name>
<feature type="region of interest" description="Disordered" evidence="1">
    <location>
        <begin position="1"/>
        <end position="22"/>
    </location>
</feature>
<dbReference type="AlphaFoldDB" id="A0A6J4N9A4"/>